<dbReference type="WBParaSite" id="ALUE_0002344601-mRNA-1">
    <property type="protein sequence ID" value="ALUE_0002344601-mRNA-1"/>
    <property type="gene ID" value="ALUE_0002344601"/>
</dbReference>
<organism evidence="1 2">
    <name type="scientific">Ascaris lumbricoides</name>
    <name type="common">Giant roundworm</name>
    <dbReference type="NCBI Taxonomy" id="6252"/>
    <lineage>
        <taxon>Eukaryota</taxon>
        <taxon>Metazoa</taxon>
        <taxon>Ecdysozoa</taxon>
        <taxon>Nematoda</taxon>
        <taxon>Chromadorea</taxon>
        <taxon>Rhabditida</taxon>
        <taxon>Spirurina</taxon>
        <taxon>Ascaridomorpha</taxon>
        <taxon>Ascaridoidea</taxon>
        <taxon>Ascarididae</taxon>
        <taxon>Ascaris</taxon>
    </lineage>
</organism>
<dbReference type="AlphaFoldDB" id="A0A0M3IXG8"/>
<dbReference type="Proteomes" id="UP000036681">
    <property type="component" value="Unplaced"/>
</dbReference>
<evidence type="ECO:0000313" key="1">
    <source>
        <dbReference type="Proteomes" id="UP000036681"/>
    </source>
</evidence>
<keyword evidence="1" id="KW-1185">Reference proteome</keyword>
<proteinExistence type="predicted"/>
<evidence type="ECO:0000313" key="2">
    <source>
        <dbReference type="WBParaSite" id="ALUE_0002344601-mRNA-1"/>
    </source>
</evidence>
<name>A0A0M3IXG8_ASCLU</name>
<accession>A0A0M3IXG8</accession>
<sequence>MISTAIYTLRVNRSVYYQEPRDPIMGHIILPINSMYNQLITTILLGEYYRDRNLNDVIPDSIEEEYSILAHK</sequence>
<reference evidence="2" key="1">
    <citation type="submission" date="2017-02" db="UniProtKB">
        <authorList>
            <consortium name="WormBaseParasite"/>
        </authorList>
    </citation>
    <scope>IDENTIFICATION</scope>
</reference>
<protein>
    <submittedName>
        <fullName evidence="2">Bestrophin homolog</fullName>
    </submittedName>
</protein>